<name>A0A176XD11_AGRTU</name>
<reference evidence="1 2" key="1">
    <citation type="submission" date="2016-05" db="EMBL/GenBank/DDBJ databases">
        <authorList>
            <person name="Lavstsen T."/>
            <person name="Jespersen J.S."/>
        </authorList>
    </citation>
    <scope>NUCLEOTIDE SEQUENCE [LARGE SCALE GENOMIC DNA]</scope>
    <source>
        <strain evidence="1 2">KCJ1736</strain>
    </source>
</reference>
<dbReference type="EMBL" id="LXPS01000011">
    <property type="protein sequence ID" value="OAE47211.1"/>
    <property type="molecule type" value="Genomic_DNA"/>
</dbReference>
<protein>
    <submittedName>
        <fullName evidence="1">Uncharacterized protein</fullName>
    </submittedName>
</protein>
<gene>
    <name evidence="1" type="ORF">A7J57_14385</name>
</gene>
<dbReference type="AlphaFoldDB" id="A0A176XD11"/>
<dbReference type="Proteomes" id="UP000077098">
    <property type="component" value="Unassembled WGS sequence"/>
</dbReference>
<evidence type="ECO:0000313" key="2">
    <source>
        <dbReference type="Proteomes" id="UP000077098"/>
    </source>
</evidence>
<dbReference type="RefSeq" id="WP_063948983.1">
    <property type="nucleotide sequence ID" value="NZ_LXPS01000011.1"/>
</dbReference>
<proteinExistence type="predicted"/>
<comment type="caution">
    <text evidence="1">The sequence shown here is derived from an EMBL/GenBank/DDBJ whole genome shotgun (WGS) entry which is preliminary data.</text>
</comment>
<accession>A0A176XD11</accession>
<evidence type="ECO:0000313" key="1">
    <source>
        <dbReference type="EMBL" id="OAE47211.1"/>
    </source>
</evidence>
<organism evidence="1 2">
    <name type="scientific">Agrobacterium tumefaciens</name>
    <dbReference type="NCBI Taxonomy" id="358"/>
    <lineage>
        <taxon>Bacteria</taxon>
        <taxon>Pseudomonadati</taxon>
        <taxon>Pseudomonadota</taxon>
        <taxon>Alphaproteobacteria</taxon>
        <taxon>Hyphomicrobiales</taxon>
        <taxon>Rhizobiaceae</taxon>
        <taxon>Rhizobium/Agrobacterium group</taxon>
        <taxon>Agrobacterium</taxon>
        <taxon>Agrobacterium tumefaciens complex</taxon>
    </lineage>
</organism>
<sequence>MAARDRYSRKLECSKCGHQGFAEASESDDKSRRDVDFRIDEMPRGFRVERPSGDPTDFMIRCAQCGNIFRFLQKTAYAPGGEPRVKA</sequence>